<dbReference type="Pfam" id="PF10267">
    <property type="entry name" value="Tmemb_cc2"/>
    <property type="match status" value="1"/>
</dbReference>
<feature type="compositionally biased region" description="Low complexity" evidence="8">
    <location>
        <begin position="205"/>
        <end position="220"/>
    </location>
</feature>
<dbReference type="STRING" id="32264.T1K4Q5"/>
<organism evidence="10 11">
    <name type="scientific">Tetranychus urticae</name>
    <name type="common">Two-spotted spider mite</name>
    <dbReference type="NCBI Taxonomy" id="32264"/>
    <lineage>
        <taxon>Eukaryota</taxon>
        <taxon>Metazoa</taxon>
        <taxon>Ecdysozoa</taxon>
        <taxon>Arthropoda</taxon>
        <taxon>Chelicerata</taxon>
        <taxon>Arachnida</taxon>
        <taxon>Acari</taxon>
        <taxon>Acariformes</taxon>
        <taxon>Trombidiformes</taxon>
        <taxon>Prostigmata</taxon>
        <taxon>Eleutherengona</taxon>
        <taxon>Raphignathae</taxon>
        <taxon>Tetranychoidea</taxon>
        <taxon>Tetranychidae</taxon>
        <taxon>Tetranychus</taxon>
    </lineage>
</organism>
<proteinExistence type="inferred from homology"/>
<dbReference type="PANTHER" id="PTHR17613">
    <property type="entry name" value="CEREBRAL PROTEIN-11-RELATED"/>
    <property type="match status" value="1"/>
</dbReference>
<gene>
    <name evidence="10" type="primary">107360627</name>
</gene>
<accession>T1K4Q5</accession>
<evidence type="ECO:0008006" key="12">
    <source>
        <dbReference type="Google" id="ProtNLM"/>
    </source>
</evidence>
<keyword evidence="3 9" id="KW-0812">Transmembrane</keyword>
<reference evidence="11" key="1">
    <citation type="submission" date="2011-08" db="EMBL/GenBank/DDBJ databases">
        <authorList>
            <person name="Rombauts S."/>
        </authorList>
    </citation>
    <scope>NUCLEOTIDE SEQUENCE</scope>
    <source>
        <strain evidence="11">London</strain>
    </source>
</reference>
<keyword evidence="11" id="KW-1185">Reference proteome</keyword>
<feature type="compositionally biased region" description="Polar residues" evidence="8">
    <location>
        <begin position="178"/>
        <end position="193"/>
    </location>
</feature>
<evidence type="ECO:0000256" key="7">
    <source>
        <dbReference type="SAM" id="Coils"/>
    </source>
</evidence>
<dbReference type="PANTHER" id="PTHR17613:SF14">
    <property type="entry name" value="DEMENTIN, ISOFORM H"/>
    <property type="match status" value="1"/>
</dbReference>
<comment type="similarity">
    <text evidence="2">Belongs to the TEX28 family.</text>
</comment>
<comment type="subcellular location">
    <subcellularLocation>
        <location evidence="1">Membrane</location>
    </subcellularLocation>
</comment>
<dbReference type="InterPro" id="IPR019394">
    <property type="entry name" value="TEX28/TMCC"/>
</dbReference>
<feature type="region of interest" description="Disordered" evidence="8">
    <location>
        <begin position="178"/>
        <end position="271"/>
    </location>
</feature>
<name>T1K4Q5_TETUR</name>
<evidence type="ECO:0000256" key="5">
    <source>
        <dbReference type="ARBA" id="ARBA00023054"/>
    </source>
</evidence>
<dbReference type="eggNOG" id="KOG3850">
    <property type="taxonomic scope" value="Eukaryota"/>
</dbReference>
<evidence type="ECO:0000313" key="11">
    <source>
        <dbReference type="Proteomes" id="UP000015104"/>
    </source>
</evidence>
<dbReference type="OrthoDB" id="1323at2759"/>
<dbReference type="GO" id="GO:0016020">
    <property type="term" value="C:membrane"/>
    <property type="evidence" value="ECO:0007669"/>
    <property type="project" value="UniProtKB-SubCell"/>
</dbReference>
<dbReference type="EnsemblMetazoa" id="tetur05g03440.1">
    <property type="protein sequence ID" value="tetur05g03440.1"/>
    <property type="gene ID" value="tetur05g03440"/>
</dbReference>
<evidence type="ECO:0000256" key="3">
    <source>
        <dbReference type="ARBA" id="ARBA00022692"/>
    </source>
</evidence>
<dbReference type="Proteomes" id="UP000015104">
    <property type="component" value="Unassembled WGS sequence"/>
</dbReference>
<sequence length="528" mass="59210">MIVVVTTLWNIMCESGRDERGFVCGAVEDSSSRDDLDALLPTSSDCNKIKAAIEHYQAKIMRTKEAIKAEQTSRDENVNEYLKLAANADKVQTQRIKSMFEKKNQKSAHTIAQLQKKLDSYLKRIRDIENYGIQALHQHSRSKAMLTNVGHGLKGVGTNIKEGISGLSEGVIGSIKSFSSPNTHHSSGDNFNSKPKDSFKNKIGSADNINSADNSINDSSTMNESESNEGKEAQSKSSGVHNQGGSVFYTHSHTHSHSTKHTSDESSSISSVSDNIGAIAGLVTSGASSASPAKQLYRTFDSQLVSQSGSSHNIHDLETILSQLRDREGDCQRLAEEIEAVKTSLHAEYSLINQSLQEERYKSERLEEQMNDLIELHQNEIENLKQNIGDMEEKVQYQSEERLRDIYEMLESCQTRISRMEHQQHQHLQQLVNLDSLENSNARALVLKLINVLLTILQVVLLLVATVANIVTPFLKTRIRFLTTIFILVIVMMFVRQKAEFVLWFQTRIIKRFPIILKLLPEEVINVG</sequence>
<evidence type="ECO:0000256" key="2">
    <source>
        <dbReference type="ARBA" id="ARBA00008108"/>
    </source>
</evidence>
<dbReference type="KEGG" id="tut:107360627"/>
<dbReference type="EMBL" id="CAEY01001579">
    <property type="status" value="NOT_ANNOTATED_CDS"/>
    <property type="molecule type" value="Genomic_DNA"/>
</dbReference>
<evidence type="ECO:0000256" key="6">
    <source>
        <dbReference type="ARBA" id="ARBA00023136"/>
    </source>
</evidence>
<feature type="transmembrane region" description="Helical" evidence="9">
    <location>
        <begin position="477"/>
        <end position="495"/>
    </location>
</feature>
<evidence type="ECO:0000256" key="9">
    <source>
        <dbReference type="SAM" id="Phobius"/>
    </source>
</evidence>
<evidence type="ECO:0000256" key="8">
    <source>
        <dbReference type="SAM" id="MobiDB-lite"/>
    </source>
</evidence>
<keyword evidence="5 7" id="KW-0175">Coiled coil</keyword>
<feature type="coiled-coil region" evidence="7">
    <location>
        <begin position="356"/>
        <end position="401"/>
    </location>
</feature>
<reference evidence="10" key="2">
    <citation type="submission" date="2015-06" db="UniProtKB">
        <authorList>
            <consortium name="EnsemblMetazoa"/>
        </authorList>
    </citation>
    <scope>IDENTIFICATION</scope>
</reference>
<feature type="compositionally biased region" description="Polar residues" evidence="8">
    <location>
        <begin position="235"/>
        <end position="245"/>
    </location>
</feature>
<dbReference type="AlphaFoldDB" id="T1K4Q5"/>
<evidence type="ECO:0000313" key="10">
    <source>
        <dbReference type="EnsemblMetazoa" id="tetur05g03440.1"/>
    </source>
</evidence>
<protein>
    <recommendedName>
        <fullName evidence="12">Transmembrane and coiled-coil domains protein 1</fullName>
    </recommendedName>
</protein>
<feature type="transmembrane region" description="Helical" evidence="9">
    <location>
        <begin position="449"/>
        <end position="471"/>
    </location>
</feature>
<evidence type="ECO:0000256" key="4">
    <source>
        <dbReference type="ARBA" id="ARBA00022989"/>
    </source>
</evidence>
<dbReference type="OMA" id="IMEKWIA"/>
<dbReference type="GO" id="GO:0012505">
    <property type="term" value="C:endomembrane system"/>
    <property type="evidence" value="ECO:0007669"/>
    <property type="project" value="TreeGrafter"/>
</dbReference>
<dbReference type="HOGENOM" id="CLU_019951_0_0_1"/>
<evidence type="ECO:0000256" key="1">
    <source>
        <dbReference type="ARBA" id="ARBA00004370"/>
    </source>
</evidence>
<keyword evidence="4 9" id="KW-1133">Transmembrane helix</keyword>
<keyword evidence="6 9" id="KW-0472">Membrane</keyword>